<reference evidence="2" key="1">
    <citation type="submission" date="2021-01" db="EMBL/GenBank/DDBJ databases">
        <authorList>
            <person name="Corre E."/>
            <person name="Pelletier E."/>
            <person name="Niang G."/>
            <person name="Scheremetjew M."/>
            <person name="Finn R."/>
            <person name="Kale V."/>
            <person name="Holt S."/>
            <person name="Cochrane G."/>
            <person name="Meng A."/>
            <person name="Brown T."/>
            <person name="Cohen L."/>
        </authorList>
    </citation>
    <scope>NUCLEOTIDE SEQUENCE</scope>
    <source>
        <strain evidence="2">CCMP3105</strain>
    </source>
</reference>
<dbReference type="EMBL" id="HBNR01036104">
    <property type="protein sequence ID" value="CAE4592237.1"/>
    <property type="molecule type" value="Transcribed_RNA"/>
</dbReference>
<evidence type="ECO:0000256" key="1">
    <source>
        <dbReference type="SAM" id="MobiDB-lite"/>
    </source>
</evidence>
<accession>A0A7S4QUA4</accession>
<organism evidence="2">
    <name type="scientific">Alexandrium monilatum</name>
    <dbReference type="NCBI Taxonomy" id="311494"/>
    <lineage>
        <taxon>Eukaryota</taxon>
        <taxon>Sar</taxon>
        <taxon>Alveolata</taxon>
        <taxon>Dinophyceae</taxon>
        <taxon>Gonyaulacales</taxon>
        <taxon>Pyrocystaceae</taxon>
        <taxon>Alexandrium</taxon>
    </lineage>
</organism>
<feature type="region of interest" description="Disordered" evidence="1">
    <location>
        <begin position="142"/>
        <end position="164"/>
    </location>
</feature>
<feature type="region of interest" description="Disordered" evidence="1">
    <location>
        <begin position="52"/>
        <end position="84"/>
    </location>
</feature>
<sequence length="334" mass="36223">MECFTPVGQPYYPGFTLPREVPYPGLCYAVEAAAYNPFAFAKTDAQAQNVSNSDTCAEVETDAPSDSEGTLEEEDGTVPASLSPAKLDQMPKWVHCPGAMEPRWLPVPSGLDTRLMPQPLAWKPAEPAVLADFPASYSARAPGSPQVLPSRRGHVATPPPPPCEPPSIIDAIISGTDQEETARPVPKSSLLVTAGGQQTCVSWTVDAKKLQSKDQVIVSPRFEVRIGKRPVPFKMMMCPKTVSDRRGGHCFKKAKGVGSIQLKCEAGGNLLPRRLTFRLSVGQEPPRGPVVHDFVQEGVAQLPEEQRQWDLARAVDGAQQTLTVELEALHIDRV</sequence>
<proteinExistence type="predicted"/>
<protein>
    <submittedName>
        <fullName evidence="2">Uncharacterized protein</fullName>
    </submittedName>
</protein>
<gene>
    <name evidence="2" type="ORF">AMON00008_LOCUS24834</name>
</gene>
<dbReference type="AlphaFoldDB" id="A0A7S4QUA4"/>
<name>A0A7S4QUA4_9DINO</name>
<evidence type="ECO:0000313" key="2">
    <source>
        <dbReference type="EMBL" id="CAE4592237.1"/>
    </source>
</evidence>
<feature type="compositionally biased region" description="Acidic residues" evidence="1">
    <location>
        <begin position="57"/>
        <end position="76"/>
    </location>
</feature>